<feature type="non-terminal residue" evidence="1">
    <location>
        <position position="90"/>
    </location>
</feature>
<name>A0A6H5I1L0_9HYME</name>
<gene>
    <name evidence="1" type="ORF">TBRA_LOCUS3086</name>
</gene>
<sequence length="90" mass="9975">DLKRIIVPCPSMTPVLVDPSRFTDLIPVLSSILDCAPPAGPVFLGVKIPRLSPARCSRAQQSSFWKHLSRYLSAKNPEWYPILTCSPNVN</sequence>
<protein>
    <submittedName>
        <fullName evidence="1">Uncharacterized protein</fullName>
    </submittedName>
</protein>
<reference evidence="1 2" key="1">
    <citation type="submission" date="2020-02" db="EMBL/GenBank/DDBJ databases">
        <authorList>
            <person name="Ferguson B K."/>
        </authorList>
    </citation>
    <scope>NUCLEOTIDE SEQUENCE [LARGE SCALE GENOMIC DNA]</scope>
</reference>
<dbReference type="EMBL" id="CADCXV010000630">
    <property type="protein sequence ID" value="CAB0031106.1"/>
    <property type="molecule type" value="Genomic_DNA"/>
</dbReference>
<evidence type="ECO:0000313" key="1">
    <source>
        <dbReference type="EMBL" id="CAB0031106.1"/>
    </source>
</evidence>
<dbReference type="Proteomes" id="UP000479190">
    <property type="component" value="Unassembled WGS sequence"/>
</dbReference>
<dbReference type="AlphaFoldDB" id="A0A6H5I1L0"/>
<proteinExistence type="predicted"/>
<organism evidence="1 2">
    <name type="scientific">Trichogramma brassicae</name>
    <dbReference type="NCBI Taxonomy" id="86971"/>
    <lineage>
        <taxon>Eukaryota</taxon>
        <taxon>Metazoa</taxon>
        <taxon>Ecdysozoa</taxon>
        <taxon>Arthropoda</taxon>
        <taxon>Hexapoda</taxon>
        <taxon>Insecta</taxon>
        <taxon>Pterygota</taxon>
        <taxon>Neoptera</taxon>
        <taxon>Endopterygota</taxon>
        <taxon>Hymenoptera</taxon>
        <taxon>Apocrita</taxon>
        <taxon>Proctotrupomorpha</taxon>
        <taxon>Chalcidoidea</taxon>
        <taxon>Trichogrammatidae</taxon>
        <taxon>Trichogramma</taxon>
    </lineage>
</organism>
<evidence type="ECO:0000313" key="2">
    <source>
        <dbReference type="Proteomes" id="UP000479190"/>
    </source>
</evidence>
<accession>A0A6H5I1L0</accession>
<keyword evidence="2" id="KW-1185">Reference proteome</keyword>
<feature type="non-terminal residue" evidence="1">
    <location>
        <position position="1"/>
    </location>
</feature>